<protein>
    <submittedName>
        <fullName evidence="1">Membrane dipeptidase</fullName>
        <ecNumber evidence="1">3.4.13.19</ecNumber>
    </submittedName>
</protein>
<evidence type="ECO:0000313" key="1">
    <source>
        <dbReference type="EMBL" id="MDQ0480817.1"/>
    </source>
</evidence>
<accession>A0ABU0JUN3</accession>
<dbReference type="RefSeq" id="WP_307356999.1">
    <property type="nucleotide sequence ID" value="NZ_BAAACJ010000051.1"/>
</dbReference>
<organism evidence="1 2">
    <name type="scientific">Hathewaya limosa</name>
    <name type="common">Clostridium limosum</name>
    <dbReference type="NCBI Taxonomy" id="1536"/>
    <lineage>
        <taxon>Bacteria</taxon>
        <taxon>Bacillati</taxon>
        <taxon>Bacillota</taxon>
        <taxon>Clostridia</taxon>
        <taxon>Eubacteriales</taxon>
        <taxon>Clostridiaceae</taxon>
        <taxon>Hathewaya</taxon>
    </lineage>
</organism>
<dbReference type="GO" id="GO:0016805">
    <property type="term" value="F:dipeptidase activity"/>
    <property type="evidence" value="ECO:0007669"/>
    <property type="project" value="UniProtKB-KW"/>
</dbReference>
<dbReference type="CDD" id="cd01301">
    <property type="entry name" value="rDP_like"/>
    <property type="match status" value="1"/>
</dbReference>
<dbReference type="PANTHER" id="PTHR10443">
    <property type="entry name" value="MICROSOMAL DIPEPTIDASE"/>
    <property type="match status" value="1"/>
</dbReference>
<proteinExistence type="predicted"/>
<gene>
    <name evidence="1" type="ORF">QOZ93_002567</name>
</gene>
<name>A0ABU0JUN3_HATLI</name>
<keyword evidence="1" id="KW-0645">Protease</keyword>
<sequence length="317" mass="36395">MKLIDMHCDTISVLHESKENVCLRENNFHVDLQKLKKANSKAQFFALFTELEEIKEINQQPYEYVNNMLNRFNKEIEENKELIALARNYDEMQENEKNNKISAFLTIEEGEVLEGSLDNLKEVYDKGVRLITLTWNYANTLGYPNCKKKFMNKGLTKRGIEVVEMMNELGMIVDVSHLSDGGFYDVLKYSKKPFVASHSNARSITNHSRNLTDEMIKYLANNGGVMGLNFCAPFLSNDKVTRVKYMIEHLKHIRNVGGVDVMAMGTDFDGIGGELEIANIGEIDKLIVELKKSGFKEDEIDKIWHKNAERVIKEVLK</sequence>
<dbReference type="EC" id="3.4.13.19" evidence="1"/>
<dbReference type="PANTHER" id="PTHR10443:SF12">
    <property type="entry name" value="DIPEPTIDASE"/>
    <property type="match status" value="1"/>
</dbReference>
<dbReference type="PROSITE" id="PS51365">
    <property type="entry name" value="RENAL_DIPEPTIDASE_2"/>
    <property type="match status" value="1"/>
</dbReference>
<dbReference type="Gene3D" id="3.20.20.140">
    <property type="entry name" value="Metal-dependent hydrolases"/>
    <property type="match status" value="1"/>
</dbReference>
<reference evidence="1 2" key="1">
    <citation type="submission" date="2023-07" db="EMBL/GenBank/DDBJ databases">
        <title>Genomic Encyclopedia of Type Strains, Phase IV (KMG-IV): sequencing the most valuable type-strain genomes for metagenomic binning, comparative biology and taxonomic classification.</title>
        <authorList>
            <person name="Goeker M."/>
        </authorList>
    </citation>
    <scope>NUCLEOTIDE SEQUENCE [LARGE SCALE GENOMIC DNA]</scope>
    <source>
        <strain evidence="1 2">DSM 1400</strain>
    </source>
</reference>
<comment type="caution">
    <text evidence="1">The sequence shown here is derived from an EMBL/GenBank/DDBJ whole genome shotgun (WGS) entry which is preliminary data.</text>
</comment>
<evidence type="ECO:0000313" key="2">
    <source>
        <dbReference type="Proteomes" id="UP001224418"/>
    </source>
</evidence>
<dbReference type="EMBL" id="JAUSWN010000029">
    <property type="protein sequence ID" value="MDQ0480817.1"/>
    <property type="molecule type" value="Genomic_DNA"/>
</dbReference>
<keyword evidence="1" id="KW-0378">Hydrolase</keyword>
<dbReference type="SUPFAM" id="SSF51556">
    <property type="entry name" value="Metallo-dependent hydrolases"/>
    <property type="match status" value="1"/>
</dbReference>
<keyword evidence="2" id="KW-1185">Reference proteome</keyword>
<dbReference type="Proteomes" id="UP001224418">
    <property type="component" value="Unassembled WGS sequence"/>
</dbReference>
<keyword evidence="1" id="KW-0224">Dipeptidase</keyword>
<dbReference type="InterPro" id="IPR032466">
    <property type="entry name" value="Metal_Hydrolase"/>
</dbReference>
<dbReference type="InterPro" id="IPR008257">
    <property type="entry name" value="Pept_M19"/>
</dbReference>
<dbReference type="Pfam" id="PF01244">
    <property type="entry name" value="Peptidase_M19"/>
    <property type="match status" value="1"/>
</dbReference>